<feature type="coiled-coil region" evidence="1">
    <location>
        <begin position="448"/>
        <end position="485"/>
    </location>
</feature>
<name>A0ABS5V289_9GAMM</name>
<dbReference type="InterPro" id="IPR038729">
    <property type="entry name" value="Rad50/SbcC_AAA"/>
</dbReference>
<dbReference type="Pfam" id="PF13558">
    <property type="entry name" value="SbcC_Walker_B"/>
    <property type="match status" value="1"/>
</dbReference>
<dbReference type="Gene3D" id="3.40.50.300">
    <property type="entry name" value="P-loop containing nucleotide triphosphate hydrolases"/>
    <property type="match status" value="2"/>
</dbReference>
<comment type="caution">
    <text evidence="4">The sequence shown here is derived from an EMBL/GenBank/DDBJ whole genome shotgun (WGS) entry which is preliminary data.</text>
</comment>
<dbReference type="RefSeq" id="WP_214505356.1">
    <property type="nucleotide sequence ID" value="NZ_JAHEPS010000001.1"/>
</dbReference>
<reference evidence="4 5" key="1">
    <citation type="submission" date="2021-05" db="EMBL/GenBank/DDBJ databases">
        <title>Shewanella sp. JM162201.</title>
        <authorList>
            <person name="Xu S."/>
            <person name="Li A."/>
        </authorList>
    </citation>
    <scope>NUCLEOTIDE SEQUENCE [LARGE SCALE GENOMIC DNA]</scope>
    <source>
        <strain evidence="4 5">JM162201</strain>
    </source>
</reference>
<dbReference type="EMBL" id="JAHEPS010000001">
    <property type="protein sequence ID" value="MBT1443158.1"/>
    <property type="molecule type" value="Genomic_DNA"/>
</dbReference>
<dbReference type="InterPro" id="IPR027417">
    <property type="entry name" value="P-loop_NTPase"/>
</dbReference>
<dbReference type="Pfam" id="PF13476">
    <property type="entry name" value="AAA_23"/>
    <property type="match status" value="1"/>
</dbReference>
<evidence type="ECO:0000313" key="4">
    <source>
        <dbReference type="EMBL" id="MBT1443158.1"/>
    </source>
</evidence>
<keyword evidence="5" id="KW-1185">Reference proteome</keyword>
<evidence type="ECO:0000256" key="2">
    <source>
        <dbReference type="SAM" id="MobiDB-lite"/>
    </source>
</evidence>
<protein>
    <submittedName>
        <fullName evidence="4">SMC family ATPase</fullName>
    </submittedName>
</protein>
<keyword evidence="1" id="KW-0175">Coiled coil</keyword>
<dbReference type="Proteomes" id="UP001195903">
    <property type="component" value="Unassembled WGS sequence"/>
</dbReference>
<dbReference type="SUPFAM" id="SSF52540">
    <property type="entry name" value="P-loop containing nucleoside triphosphate hydrolases"/>
    <property type="match status" value="1"/>
</dbReference>
<proteinExistence type="predicted"/>
<dbReference type="PANTHER" id="PTHR32114:SF2">
    <property type="entry name" value="ABC TRANSPORTER ABCH.3"/>
    <property type="match status" value="1"/>
</dbReference>
<feature type="region of interest" description="Disordered" evidence="2">
    <location>
        <begin position="517"/>
        <end position="539"/>
    </location>
</feature>
<accession>A0ABS5V289</accession>
<evidence type="ECO:0000313" key="5">
    <source>
        <dbReference type="Proteomes" id="UP001195903"/>
    </source>
</evidence>
<organism evidence="4 5">
    <name type="scientific">Shewanella jiangmenensis</name>
    <dbReference type="NCBI Taxonomy" id="2837387"/>
    <lineage>
        <taxon>Bacteria</taxon>
        <taxon>Pseudomonadati</taxon>
        <taxon>Pseudomonadota</taxon>
        <taxon>Gammaproteobacteria</taxon>
        <taxon>Alteromonadales</taxon>
        <taxon>Shewanellaceae</taxon>
        <taxon>Shewanella</taxon>
    </lineage>
</organism>
<feature type="coiled-coil region" evidence="1">
    <location>
        <begin position="190"/>
        <end position="298"/>
    </location>
</feature>
<evidence type="ECO:0000256" key="1">
    <source>
        <dbReference type="SAM" id="Coils"/>
    </source>
</evidence>
<gene>
    <name evidence="4" type="ORF">KJI95_01260</name>
</gene>
<dbReference type="PANTHER" id="PTHR32114">
    <property type="entry name" value="ABC TRANSPORTER ABCH.3"/>
    <property type="match status" value="1"/>
</dbReference>
<evidence type="ECO:0000259" key="3">
    <source>
        <dbReference type="Pfam" id="PF13476"/>
    </source>
</evidence>
<sequence length="1020" mass="110663">MKPLSLEMTAFGPFADCQRIDFSALGDWPLFLINGPTGAGKTTILDGICFALYGKTTGNEREGSQMRCDSAPDDVLTEVIFEFALGGREYRIKRIPEQPRAKKSGDGFTLQKSEAFLERIDGDKTEPLAVGKVTEVTAMIEDLLGLEVEQFRQVMVLPQGQFRKLLLADSKEREAIFGQLFQTGIYKRIEDSLKQRALELKARAKELEARRAGILETAGAESLDALNAMLAALAPELDMATTAKQAAELALADARAKRQAAEAKLREFAALNDTKARLAEESAKADEMNALGKQLERAARADSVSASAQAWIERQTELKGFEASFAAATEGAARAAERLALAKRSADELPLLDEKRRSRQNDADKLAEWRPRMARLTALSHTIAGLERSQGGAEAELNHARQTLGITQARINELGVKRRELMQLASSAGNLEAEFLKQTELYQRQQQYQQKAQAATQLAEHLHQLEAEGREAKAIEAQQVEARERLELAWHQGQAAILATKLMPGAPCAVCGSTAHPNPAHHEGTLPSDEEIDRARRAEQQAREALSRARSDYKAQKQRLDGMRAELAADAEQLGNALASSLEQKAAELAVQKESCARAKAAQSTLLGLDDELSALDSAAKQQLSQIEALQARCSAQALELGNGRSERDSLLATMPEVCQRLGSEQAFDAHLLELQGSINQLSTQMGSLQTALVDAQSQHDQCTERREAALKAQLEGKAKADAARARFESELAAKGFVDEQDFIRARMSADTLASAKAAMTAWQERLLGLKERLSAQQEALGDDTPPVMDALVAQEATAQQAFTEATSVWQGINDNQVMLSRARSQLDAEAASSARLDADYALIGTLSDAASGSSGERISLQRFVLGVLLDDVLIEASVRLLQMSKGRYRLIRKEDRAKGNKASGLDLDVEDAYTGKVRPVATLSGGESFMAALALALGLSDVVQAYAGGIKLDTLFIDEGFGSLDQEALELAIRTLVDLQSSGRMIGVISHVSEMKEQIGTLINVLRGPLGSQINLTLP</sequence>
<feature type="domain" description="Rad50/SbcC-type AAA" evidence="3">
    <location>
        <begin position="5"/>
        <end position="211"/>
    </location>
</feature>